<proteinExistence type="predicted"/>
<sequence length="90" mass="10212">MKDLGQWTEEFKEAAKKLANELVNEAKEESNTYGEATRYIKRLNQQAYGDITDPEDHAGMKVNDAVCGLAIRMIHDEERSLPISRGENND</sequence>
<protein>
    <submittedName>
        <fullName evidence="1">6-phospho-beta-glucosidase</fullName>
    </submittedName>
</protein>
<evidence type="ECO:0000313" key="1">
    <source>
        <dbReference type="EMBL" id="MBB1086407.1"/>
    </source>
</evidence>
<dbReference type="RefSeq" id="WP_182581274.1">
    <property type="nucleotide sequence ID" value="NZ_JACIUY010000059.1"/>
</dbReference>
<dbReference type="AlphaFoldDB" id="A0A7W3TZZ7"/>
<gene>
    <name evidence="1" type="ORF">H5R63_06380</name>
</gene>
<evidence type="ECO:0000313" key="2">
    <source>
        <dbReference type="Proteomes" id="UP000518255"/>
    </source>
</evidence>
<comment type="caution">
    <text evidence="1">The sequence shown here is derived from an EMBL/GenBank/DDBJ whole genome shotgun (WGS) entry which is preliminary data.</text>
</comment>
<accession>A0A7W3TZZ7</accession>
<dbReference type="Proteomes" id="UP000518255">
    <property type="component" value="Unassembled WGS sequence"/>
</dbReference>
<reference evidence="1 2" key="1">
    <citation type="submission" date="2020-07" db="EMBL/GenBank/DDBJ databases">
        <title>Description of Limosilactobacillus balticus sp. nov., Limosilactobacillus agrestis sp. nov., Limosilactobacillus albertensis sp. nov., Limosilactobacillus rudii sp. nov., Limosilactobacillus fastidiosus sp. nov., five novel Limosilactobacillus species isolated from the vertebrate gastrointestinal tract, and proposal of 6 subspecies of Limosilactobacillus reuteri adapted to the gastrointestinal tract of specific vertebrate hosts.</title>
        <authorList>
            <person name="Li F."/>
            <person name="Cheng C."/>
            <person name="Zheng J."/>
            <person name="Quevedo R.M."/>
            <person name="Li J."/>
            <person name="Roos S."/>
            <person name="Gaenzle M.G."/>
            <person name="Walter J."/>
        </authorList>
    </citation>
    <scope>NUCLEOTIDE SEQUENCE [LARGE SCALE GENOMIC DNA]</scope>
    <source>
        <strain evidence="1 2">WF-MA3-C</strain>
    </source>
</reference>
<name>A0A7W3TZZ7_9LACO</name>
<organism evidence="1 2">
    <name type="scientific">Limosilactobacillus fastidiosus</name>
    <dbReference type="NCBI Taxonomy" id="2759855"/>
    <lineage>
        <taxon>Bacteria</taxon>
        <taxon>Bacillati</taxon>
        <taxon>Bacillota</taxon>
        <taxon>Bacilli</taxon>
        <taxon>Lactobacillales</taxon>
        <taxon>Lactobacillaceae</taxon>
        <taxon>Limosilactobacillus</taxon>
    </lineage>
</organism>
<dbReference type="EMBL" id="JACIUY010000059">
    <property type="protein sequence ID" value="MBB1086407.1"/>
    <property type="molecule type" value="Genomic_DNA"/>
</dbReference>